<proteinExistence type="predicted"/>
<reference evidence="1 2" key="1">
    <citation type="journal article" date="2015" name="Genome Announc.">
        <title>Genome Sequence of Salmonella enterica Phage Det7.</title>
        <authorList>
            <person name="Casjens S.R."/>
            <person name="Jacobs-Sera D."/>
            <person name="Hatfull G.F."/>
            <person name="Hendrix R.W."/>
        </authorList>
    </citation>
    <scope>NUCLEOTIDE SEQUENCE [LARGE SCALE GENOMIC DNA]</scope>
</reference>
<dbReference type="KEGG" id="vg:24366615"/>
<dbReference type="Proteomes" id="UP000032405">
    <property type="component" value="Segment"/>
</dbReference>
<evidence type="ECO:0000313" key="1">
    <source>
        <dbReference type="EMBL" id="AJQ20889.1"/>
    </source>
</evidence>
<dbReference type="EMBL" id="KP797973">
    <property type="protein sequence ID" value="AJQ20889.1"/>
    <property type="molecule type" value="Genomic_DNA"/>
</dbReference>
<organism evidence="1 2">
    <name type="scientific">Salmonella phage Det7</name>
    <dbReference type="NCBI Taxonomy" id="454798"/>
    <lineage>
        <taxon>Viruses</taxon>
        <taxon>Duplodnaviria</taxon>
        <taxon>Heunggongvirae</taxon>
        <taxon>Uroviricota</taxon>
        <taxon>Caudoviricetes</taxon>
        <taxon>Pantevenvirales</taxon>
        <taxon>Ackermannviridae</taxon>
        <taxon>Cvivirinae</taxon>
        <taxon>Kuttervirus</taxon>
        <taxon>Kuttervirus Det7</taxon>
    </lineage>
</organism>
<dbReference type="GeneID" id="24366615"/>
<dbReference type="Gene3D" id="1.10.530.10">
    <property type="match status" value="1"/>
</dbReference>
<dbReference type="SUPFAM" id="SSF53955">
    <property type="entry name" value="Lysozyme-like"/>
    <property type="match status" value="1"/>
</dbReference>
<accession>A0A0C5PHX8</accession>
<keyword evidence="2" id="KW-1185">Reference proteome</keyword>
<name>A0A0C5PHX8_9CAUD</name>
<evidence type="ECO:0000313" key="2">
    <source>
        <dbReference type="Proteomes" id="UP000032405"/>
    </source>
</evidence>
<gene>
    <name evidence="1" type="primary">70</name>
    <name evidence="1" type="ORF">DET7_70</name>
</gene>
<sequence>MTMTTLKAMALSVTFTIASGSVHASQSTTQCDYEFSDQQLSTMATAYHVGKQQDLGFTLAAISWRESRAGEDVVSMRNNLKSANMGAFQNRVQTVGKREGCKTQKCYANVAIKLLVNQEYAANAALDEMNFWLEYHNQNIRKSLSSYNAGFNRNQKSNSYAADVVKKAKYLQRCVSFKGMAINPKVDPGVIAMNKRTIEKLKRTR</sequence>
<dbReference type="InterPro" id="IPR023346">
    <property type="entry name" value="Lysozyme-like_dom_sf"/>
</dbReference>
<protein>
    <submittedName>
        <fullName evidence="1">Uncharacterized protein</fullName>
    </submittedName>
</protein>
<dbReference type="RefSeq" id="YP_009140247.1">
    <property type="nucleotide sequence ID" value="NC_027119.1"/>
</dbReference>